<evidence type="ECO:0000256" key="4">
    <source>
        <dbReference type="ARBA" id="ARBA00023329"/>
    </source>
</evidence>
<dbReference type="AlphaFoldDB" id="A0A7S1UT08"/>
<evidence type="ECO:0008006" key="6">
    <source>
        <dbReference type="Google" id="ProtNLM"/>
    </source>
</evidence>
<name>A0A7S1UT08_9STRA</name>
<keyword evidence="4" id="KW-0968">Cytoplasmic vesicle</keyword>
<keyword evidence="3" id="KW-0333">Golgi apparatus</keyword>
<dbReference type="InterPro" id="IPR008942">
    <property type="entry name" value="ENTH_VHS"/>
</dbReference>
<dbReference type="PANTHER" id="PTHR21514:SF0">
    <property type="entry name" value="AP-4 COMPLEX ACCESSORY SUBUNIT TEPSIN"/>
    <property type="match status" value="1"/>
</dbReference>
<reference evidence="5" key="1">
    <citation type="submission" date="2021-01" db="EMBL/GenBank/DDBJ databases">
        <authorList>
            <person name="Corre E."/>
            <person name="Pelletier E."/>
            <person name="Niang G."/>
            <person name="Scheremetjew M."/>
            <person name="Finn R."/>
            <person name="Kale V."/>
            <person name="Holt S."/>
            <person name="Cochrane G."/>
            <person name="Meng A."/>
            <person name="Brown T."/>
            <person name="Cohen L."/>
        </authorList>
    </citation>
    <scope>NUCLEOTIDE SEQUENCE</scope>
    <source>
        <strain evidence="5">CCMP 410</strain>
    </source>
</reference>
<dbReference type="InterPro" id="IPR039273">
    <property type="entry name" value="TEPSIN"/>
</dbReference>
<accession>A0A7S1UT08</accession>
<evidence type="ECO:0000313" key="5">
    <source>
        <dbReference type="EMBL" id="CAD9275419.1"/>
    </source>
</evidence>
<comment type="subcellular location">
    <subcellularLocation>
        <location evidence="1">Cytoplasmic vesicle</location>
    </subcellularLocation>
    <subcellularLocation>
        <location evidence="2">Golgi apparatus</location>
    </subcellularLocation>
</comment>
<sequence length="125" mass="13685">MDRTLLSRATDSSDAPTPGYLYVDIAKNAASSPVACQEMAQYLCRRLQNKQSPNIKFKVLKVICKTAQSPQTRGHFQRAISQDASAVSAIKAALQFRGPMDPARGDEPNQRVRTAAKEALDAIYS</sequence>
<proteinExistence type="predicted"/>
<dbReference type="GO" id="GO:0032588">
    <property type="term" value="C:trans-Golgi network membrane"/>
    <property type="evidence" value="ECO:0007669"/>
    <property type="project" value="TreeGrafter"/>
</dbReference>
<dbReference type="InterPro" id="IPR035802">
    <property type="entry name" value="ENTH/VHS_tepsin"/>
</dbReference>
<dbReference type="CDD" id="cd03572">
    <property type="entry name" value="ENTH_like_Tepsin"/>
    <property type="match status" value="1"/>
</dbReference>
<organism evidence="5">
    <name type="scientific">Grammatophora oceanica</name>
    <dbReference type="NCBI Taxonomy" id="210454"/>
    <lineage>
        <taxon>Eukaryota</taxon>
        <taxon>Sar</taxon>
        <taxon>Stramenopiles</taxon>
        <taxon>Ochrophyta</taxon>
        <taxon>Bacillariophyta</taxon>
        <taxon>Fragilariophyceae</taxon>
        <taxon>Fragilariophycidae</taxon>
        <taxon>Rhabdonematales</taxon>
        <taxon>Grammatophoraceae</taxon>
        <taxon>Grammatophora</taxon>
    </lineage>
</organism>
<dbReference type="Gene3D" id="1.25.40.90">
    <property type="match status" value="1"/>
</dbReference>
<evidence type="ECO:0000256" key="2">
    <source>
        <dbReference type="ARBA" id="ARBA00004555"/>
    </source>
</evidence>
<gene>
    <name evidence="5" type="ORF">GOCE00092_LOCUS4327</name>
</gene>
<dbReference type="EMBL" id="HBGK01008349">
    <property type="protein sequence ID" value="CAD9275419.1"/>
    <property type="molecule type" value="Transcribed_RNA"/>
</dbReference>
<feature type="non-terminal residue" evidence="5">
    <location>
        <position position="125"/>
    </location>
</feature>
<dbReference type="PANTHER" id="PTHR21514">
    <property type="entry name" value="AP-4 COMPLEX ACCESSORY SUBUNIT TEPSIN"/>
    <property type="match status" value="1"/>
</dbReference>
<evidence type="ECO:0000256" key="3">
    <source>
        <dbReference type="ARBA" id="ARBA00023034"/>
    </source>
</evidence>
<dbReference type="SUPFAM" id="SSF48464">
    <property type="entry name" value="ENTH/VHS domain"/>
    <property type="match status" value="1"/>
</dbReference>
<dbReference type="GO" id="GO:0031410">
    <property type="term" value="C:cytoplasmic vesicle"/>
    <property type="evidence" value="ECO:0007669"/>
    <property type="project" value="UniProtKB-SubCell"/>
</dbReference>
<evidence type="ECO:0000256" key="1">
    <source>
        <dbReference type="ARBA" id="ARBA00004541"/>
    </source>
</evidence>
<protein>
    <recommendedName>
        <fullName evidence="6">ENTH domain-containing protein</fullName>
    </recommendedName>
</protein>